<gene>
    <name evidence="1" type="ORF">EJ04DRAFT_550319</name>
</gene>
<keyword evidence="2" id="KW-1185">Reference proteome</keyword>
<name>A0A9P4R6C8_9PLEO</name>
<protein>
    <submittedName>
        <fullName evidence="1">Uncharacterized protein</fullName>
    </submittedName>
</protein>
<dbReference type="EMBL" id="ML996113">
    <property type="protein sequence ID" value="KAF2737801.1"/>
    <property type="molecule type" value="Genomic_DNA"/>
</dbReference>
<evidence type="ECO:0000313" key="2">
    <source>
        <dbReference type="Proteomes" id="UP000799444"/>
    </source>
</evidence>
<dbReference type="AlphaFoldDB" id="A0A9P4R6C8"/>
<accession>A0A9P4R6C8</accession>
<evidence type="ECO:0000313" key="1">
    <source>
        <dbReference type="EMBL" id="KAF2737801.1"/>
    </source>
</evidence>
<comment type="caution">
    <text evidence="1">The sequence shown here is derived from an EMBL/GenBank/DDBJ whole genome shotgun (WGS) entry which is preliminary data.</text>
</comment>
<sequence>MHPVSRALPRHAIVPSPPPLYGREPWENNAAKLAAAWVRRDALCQHGRKQAAIQKYGQLELDGQHARHDAIRPKRLPGHRLVPYQLCTALHYSRCVLSDGFASAPPVQSRRVWMTSCAAAAHSDLSEVASGRDAAAQFTLDELRGLADKFPCPGGG</sequence>
<dbReference type="Proteomes" id="UP000799444">
    <property type="component" value="Unassembled WGS sequence"/>
</dbReference>
<reference evidence="1" key="1">
    <citation type="journal article" date="2020" name="Stud. Mycol.">
        <title>101 Dothideomycetes genomes: a test case for predicting lifestyles and emergence of pathogens.</title>
        <authorList>
            <person name="Haridas S."/>
            <person name="Albert R."/>
            <person name="Binder M."/>
            <person name="Bloem J."/>
            <person name="Labutti K."/>
            <person name="Salamov A."/>
            <person name="Andreopoulos B."/>
            <person name="Baker S."/>
            <person name="Barry K."/>
            <person name="Bills G."/>
            <person name="Bluhm B."/>
            <person name="Cannon C."/>
            <person name="Castanera R."/>
            <person name="Culley D."/>
            <person name="Daum C."/>
            <person name="Ezra D."/>
            <person name="Gonzalez J."/>
            <person name="Henrissat B."/>
            <person name="Kuo A."/>
            <person name="Liang C."/>
            <person name="Lipzen A."/>
            <person name="Lutzoni F."/>
            <person name="Magnuson J."/>
            <person name="Mondo S."/>
            <person name="Nolan M."/>
            <person name="Ohm R."/>
            <person name="Pangilinan J."/>
            <person name="Park H.-J."/>
            <person name="Ramirez L."/>
            <person name="Alfaro M."/>
            <person name="Sun H."/>
            <person name="Tritt A."/>
            <person name="Yoshinaga Y."/>
            <person name="Zwiers L.-H."/>
            <person name="Turgeon B."/>
            <person name="Goodwin S."/>
            <person name="Spatafora J."/>
            <person name="Crous P."/>
            <person name="Grigoriev I."/>
        </authorList>
    </citation>
    <scope>NUCLEOTIDE SEQUENCE</scope>
    <source>
        <strain evidence="1">CBS 125425</strain>
    </source>
</reference>
<proteinExistence type="predicted"/>
<organism evidence="1 2">
    <name type="scientific">Polyplosphaeria fusca</name>
    <dbReference type="NCBI Taxonomy" id="682080"/>
    <lineage>
        <taxon>Eukaryota</taxon>
        <taxon>Fungi</taxon>
        <taxon>Dikarya</taxon>
        <taxon>Ascomycota</taxon>
        <taxon>Pezizomycotina</taxon>
        <taxon>Dothideomycetes</taxon>
        <taxon>Pleosporomycetidae</taxon>
        <taxon>Pleosporales</taxon>
        <taxon>Tetraplosphaeriaceae</taxon>
        <taxon>Polyplosphaeria</taxon>
    </lineage>
</organism>